<dbReference type="RefSeq" id="WP_117599956.1">
    <property type="nucleotide sequence ID" value="NZ_BAABYI010000001.1"/>
</dbReference>
<evidence type="ECO:0000313" key="3">
    <source>
        <dbReference type="Proteomes" id="UP000260759"/>
    </source>
</evidence>
<evidence type="ECO:0000313" key="4">
    <source>
        <dbReference type="Proteomes" id="UP000283680"/>
    </source>
</evidence>
<reference evidence="3 4" key="1">
    <citation type="submission" date="2018-08" db="EMBL/GenBank/DDBJ databases">
        <title>A genome reference for cultivated species of the human gut microbiota.</title>
        <authorList>
            <person name="Zou Y."/>
            <person name="Xue W."/>
            <person name="Luo G."/>
        </authorList>
    </citation>
    <scope>NUCLEOTIDE SEQUENCE [LARGE SCALE GENOMIC DNA]</scope>
    <source>
        <strain evidence="2 4">AF28-11</strain>
        <strain evidence="1 3">OM03-4</strain>
    </source>
</reference>
<protein>
    <submittedName>
        <fullName evidence="1">DUF4249 family protein</fullName>
    </submittedName>
</protein>
<gene>
    <name evidence="2" type="ORF">DWY92_04865</name>
    <name evidence="1" type="ORF">DXB37_05665</name>
</gene>
<dbReference type="InterPro" id="IPR025345">
    <property type="entry name" value="DUF4249"/>
</dbReference>
<organism evidence="1 3">
    <name type="scientific">Bacteroides uniformis</name>
    <dbReference type="NCBI Taxonomy" id="820"/>
    <lineage>
        <taxon>Bacteria</taxon>
        <taxon>Pseudomonadati</taxon>
        <taxon>Bacteroidota</taxon>
        <taxon>Bacteroidia</taxon>
        <taxon>Bacteroidales</taxon>
        <taxon>Bacteroidaceae</taxon>
        <taxon>Bacteroides</taxon>
    </lineage>
</organism>
<dbReference type="EMBL" id="QRTH01000002">
    <property type="protein sequence ID" value="RGQ53036.1"/>
    <property type="molecule type" value="Genomic_DNA"/>
</dbReference>
<sequence length="329" mass="37531">MVRYLIITFLAGLSLLLASCEEVFDVNIPDSMLEGIVFNGVITNENPPYFFLLREPALMSAEDYAYEGIEDAVMIVTDLTEGIRDTMQVLYPYGDYGGVFYDFYDYHLKKNTRERVNLMYDNGSGRGMYVTTKIYGIEGHSYQLDIYHDGKHYQSDVQKMEPALVITDLKLKYFDFNEKGGRWAPCISFTNPSEVDNYYLFRLYSRTYKHFSFSRPHSLLGSNTFWEYSILSDEYLEENVVDFLIDDGENPLGYPPGWDYPMGDSVYVWAQTISKSCYDVFDQMIRQFRSDGGAYTPAPSSVGSNISGGAYGCFRVSAVSEKGIATGER</sequence>
<dbReference type="PROSITE" id="PS51257">
    <property type="entry name" value="PROKAR_LIPOPROTEIN"/>
    <property type="match status" value="1"/>
</dbReference>
<proteinExistence type="predicted"/>
<evidence type="ECO:0000313" key="2">
    <source>
        <dbReference type="EMBL" id="RGQ53036.1"/>
    </source>
</evidence>
<dbReference type="Pfam" id="PF14054">
    <property type="entry name" value="DUF4249"/>
    <property type="match status" value="1"/>
</dbReference>
<evidence type="ECO:0000313" key="1">
    <source>
        <dbReference type="EMBL" id="RGN96054.1"/>
    </source>
</evidence>
<accession>A0A396EN59</accession>
<dbReference type="Proteomes" id="UP000283680">
    <property type="component" value="Unassembled WGS sequence"/>
</dbReference>
<dbReference type="AlphaFoldDB" id="A0A396EN59"/>
<dbReference type="EMBL" id="QSVA01000003">
    <property type="protein sequence ID" value="RGN96054.1"/>
    <property type="molecule type" value="Genomic_DNA"/>
</dbReference>
<name>A0A396EN59_BACUN</name>
<dbReference type="Proteomes" id="UP000260759">
    <property type="component" value="Unassembled WGS sequence"/>
</dbReference>
<comment type="caution">
    <text evidence="1">The sequence shown here is derived from an EMBL/GenBank/DDBJ whole genome shotgun (WGS) entry which is preliminary data.</text>
</comment>